<accession>A0A330LNT4</accession>
<sequence length="92" mass="10750">MIRLLIIFIVFLIAWLLFGVWGSKATLEEARTIGLQEASSHIDNPILLEDYTLAKGIPKEALDFLIEEGKIPFYHWRQYTYIENRELVVVKK</sequence>
<gene>
    <name evidence="1" type="ORF">MORIYA_1173</name>
</gene>
<dbReference type="AlphaFoldDB" id="A0A330LNT4"/>
<proteinExistence type="predicted"/>
<keyword evidence="2" id="KW-1185">Reference proteome</keyword>
<dbReference type="Proteomes" id="UP000250163">
    <property type="component" value="Chromosome MORIYA"/>
</dbReference>
<protein>
    <submittedName>
        <fullName evidence="1">Uncharacterized protein</fullName>
    </submittedName>
</protein>
<name>A0A330LNT4_9GAMM</name>
<dbReference type="KEGG" id="mya:MORIYA_1173"/>
<dbReference type="EMBL" id="LS483250">
    <property type="protein sequence ID" value="SQD77651.1"/>
    <property type="molecule type" value="Genomic_DNA"/>
</dbReference>
<evidence type="ECO:0000313" key="1">
    <source>
        <dbReference type="EMBL" id="SQD77651.1"/>
    </source>
</evidence>
<dbReference type="RefSeq" id="WP_112713373.1">
    <property type="nucleotide sequence ID" value="NZ_LS483250.1"/>
</dbReference>
<organism evidence="1 2">
    <name type="scientific">Moritella yayanosii</name>
    <dbReference type="NCBI Taxonomy" id="69539"/>
    <lineage>
        <taxon>Bacteria</taxon>
        <taxon>Pseudomonadati</taxon>
        <taxon>Pseudomonadota</taxon>
        <taxon>Gammaproteobacteria</taxon>
        <taxon>Alteromonadales</taxon>
        <taxon>Moritellaceae</taxon>
        <taxon>Moritella</taxon>
    </lineage>
</organism>
<dbReference type="OrthoDB" id="6401448at2"/>
<reference evidence="2" key="1">
    <citation type="submission" date="2018-05" db="EMBL/GenBank/DDBJ databases">
        <authorList>
            <person name="Cea G.-C."/>
            <person name="William W."/>
        </authorList>
    </citation>
    <scope>NUCLEOTIDE SEQUENCE [LARGE SCALE GENOMIC DNA]</scope>
    <source>
        <strain evidence="2">DB21MT 5</strain>
    </source>
</reference>
<evidence type="ECO:0000313" key="2">
    <source>
        <dbReference type="Proteomes" id="UP000250163"/>
    </source>
</evidence>